<dbReference type="AlphaFoldDB" id="A0A1U9UPH0"/>
<evidence type="ECO:0000313" key="2">
    <source>
        <dbReference type="Proteomes" id="UP000189627"/>
    </source>
</evidence>
<name>A0A1U9UPH0_CUPNE</name>
<accession>A0A1U9UPH0</accession>
<dbReference type="KEGG" id="cuh:BJN34_09145"/>
<protein>
    <submittedName>
        <fullName evidence="1">Uncharacterized protein</fullName>
    </submittedName>
</protein>
<dbReference type="Proteomes" id="UP000189627">
    <property type="component" value="Chromosome 1"/>
</dbReference>
<evidence type="ECO:0000313" key="1">
    <source>
        <dbReference type="EMBL" id="AQV94055.2"/>
    </source>
</evidence>
<reference evidence="2" key="1">
    <citation type="submission" date="2017-02" db="EMBL/GenBank/DDBJ databases">
        <title>Complete genome sequence of Cupriavidus necator strain NH9, a 3-chlorobenzoate degrader.</title>
        <authorList>
            <person name="Moriuchi R."/>
            <person name="Dohra H."/>
            <person name="Ogawa N."/>
        </authorList>
    </citation>
    <scope>NUCLEOTIDE SEQUENCE [LARGE SCALE GENOMIC DNA]</scope>
    <source>
        <strain evidence="2">NH9</strain>
    </source>
</reference>
<proteinExistence type="predicted"/>
<organism evidence="1 2">
    <name type="scientific">Cupriavidus necator</name>
    <name type="common">Alcaligenes eutrophus</name>
    <name type="synonym">Ralstonia eutropha</name>
    <dbReference type="NCBI Taxonomy" id="106590"/>
    <lineage>
        <taxon>Bacteria</taxon>
        <taxon>Pseudomonadati</taxon>
        <taxon>Pseudomonadota</taxon>
        <taxon>Betaproteobacteria</taxon>
        <taxon>Burkholderiales</taxon>
        <taxon>Burkholderiaceae</taxon>
        <taxon>Cupriavidus</taxon>
    </lineage>
</organism>
<sequence length="116" mass="12984">MPFGRYDQTAYPEGTQWSFTRFYVPQAFDAGYRLVSDADALWDAFEAAHHKASLPGPLELPMESFVRAVEILLKDSEIRDCPGYCPEPALWAHAVRHCGYVQSRHATGRVLVAAAL</sequence>
<gene>
    <name evidence="1" type="ORF">BJN34_09145</name>
</gene>
<dbReference type="EMBL" id="CP017757">
    <property type="protein sequence ID" value="AQV94055.2"/>
    <property type="molecule type" value="Genomic_DNA"/>
</dbReference>